<dbReference type="OrthoDB" id="6077919at2759"/>
<feature type="compositionally biased region" description="Polar residues" evidence="1">
    <location>
        <begin position="142"/>
        <end position="152"/>
    </location>
</feature>
<sequence>MDSMDEGPSMLPPHMENGDGPPRPPLLADHMMLDSDSPFPGPAHRHHHHTPVFHHASQLPPFSSIVPFRTPPFPTPLNIFTSQALSLSQPGDFITSSPLFQPAPALALPAPLKVLEMPSSPGPGDSDVVSTTSQLRKYGSDSHMSTTVSTPEVQPEIIAAQMDAETGDALPPSQPQSSESSDAGSQSPEEGGDVNGDDFSLPKRCIERQNLNTRMMGSSSRKQRHPMRRYSSASSEHEVPQSTSSAASSSLPISSTTRDPREMEDQGLVSYLINKGRVYKCEHCRIIFDDCTLYLLHNGFHSHDAQPFRCGICRATCNDRIDFNCHLTSHIK</sequence>
<feature type="region of interest" description="Disordered" evidence="1">
    <location>
        <begin position="119"/>
        <end position="153"/>
    </location>
</feature>
<evidence type="ECO:0000313" key="3">
    <source>
        <dbReference type="EMBL" id="PVD36184.1"/>
    </source>
</evidence>
<dbReference type="AlphaFoldDB" id="A0A2T7PRY1"/>
<dbReference type="EMBL" id="PZQS01000002">
    <property type="protein sequence ID" value="PVD36184.1"/>
    <property type="molecule type" value="Genomic_DNA"/>
</dbReference>
<evidence type="ECO:0000259" key="2">
    <source>
        <dbReference type="PROSITE" id="PS00028"/>
    </source>
</evidence>
<accession>A0A2T7PRY1</accession>
<name>A0A2T7PRY1_POMCA</name>
<comment type="caution">
    <text evidence="3">The sequence shown here is derived from an EMBL/GenBank/DDBJ whole genome shotgun (WGS) entry which is preliminary data.</text>
</comment>
<feature type="domain" description="C2H2-type" evidence="2">
    <location>
        <begin position="310"/>
        <end position="330"/>
    </location>
</feature>
<evidence type="ECO:0000313" key="4">
    <source>
        <dbReference type="Proteomes" id="UP000245119"/>
    </source>
</evidence>
<dbReference type="PROSITE" id="PS00028">
    <property type="entry name" value="ZINC_FINGER_C2H2_1"/>
    <property type="match status" value="2"/>
</dbReference>
<proteinExistence type="predicted"/>
<gene>
    <name evidence="3" type="ORF">C0Q70_03159</name>
</gene>
<feature type="region of interest" description="Disordered" evidence="1">
    <location>
        <begin position="1"/>
        <end position="48"/>
    </location>
</feature>
<protein>
    <recommendedName>
        <fullName evidence="2">C2H2-type domain-containing protein</fullName>
    </recommendedName>
</protein>
<dbReference type="Proteomes" id="UP000245119">
    <property type="component" value="Linkage Group LG2"/>
</dbReference>
<reference evidence="3 4" key="1">
    <citation type="submission" date="2018-04" db="EMBL/GenBank/DDBJ databases">
        <title>The genome of golden apple snail Pomacea canaliculata provides insight into stress tolerance and invasive adaptation.</title>
        <authorList>
            <person name="Liu C."/>
            <person name="Liu B."/>
            <person name="Ren Y."/>
            <person name="Zhang Y."/>
            <person name="Wang H."/>
            <person name="Li S."/>
            <person name="Jiang F."/>
            <person name="Yin L."/>
            <person name="Zhang G."/>
            <person name="Qian W."/>
            <person name="Fan W."/>
        </authorList>
    </citation>
    <scope>NUCLEOTIDE SEQUENCE [LARGE SCALE GENOMIC DNA]</scope>
    <source>
        <strain evidence="3">SZHN2017</strain>
        <tissue evidence="3">Muscle</tissue>
    </source>
</reference>
<feature type="compositionally biased region" description="Low complexity" evidence="1">
    <location>
        <begin position="242"/>
        <end position="257"/>
    </location>
</feature>
<evidence type="ECO:0000256" key="1">
    <source>
        <dbReference type="SAM" id="MobiDB-lite"/>
    </source>
</evidence>
<feature type="region of interest" description="Disordered" evidence="1">
    <location>
        <begin position="166"/>
        <end position="262"/>
    </location>
</feature>
<feature type="domain" description="C2H2-type" evidence="2">
    <location>
        <begin position="281"/>
        <end position="303"/>
    </location>
</feature>
<feature type="compositionally biased region" description="Low complexity" evidence="1">
    <location>
        <begin position="175"/>
        <end position="188"/>
    </location>
</feature>
<feature type="compositionally biased region" description="Polar residues" evidence="1">
    <location>
        <begin position="209"/>
        <end position="220"/>
    </location>
</feature>
<dbReference type="InterPro" id="IPR013087">
    <property type="entry name" value="Znf_C2H2_type"/>
</dbReference>
<keyword evidence="4" id="KW-1185">Reference proteome</keyword>
<organism evidence="3 4">
    <name type="scientific">Pomacea canaliculata</name>
    <name type="common">Golden apple snail</name>
    <dbReference type="NCBI Taxonomy" id="400727"/>
    <lineage>
        <taxon>Eukaryota</taxon>
        <taxon>Metazoa</taxon>
        <taxon>Spiralia</taxon>
        <taxon>Lophotrochozoa</taxon>
        <taxon>Mollusca</taxon>
        <taxon>Gastropoda</taxon>
        <taxon>Caenogastropoda</taxon>
        <taxon>Architaenioglossa</taxon>
        <taxon>Ampullarioidea</taxon>
        <taxon>Ampullariidae</taxon>
        <taxon>Pomacea</taxon>
    </lineage>
</organism>
<dbReference type="SMART" id="SM00355">
    <property type="entry name" value="ZnF_C2H2"/>
    <property type="match status" value="2"/>
</dbReference>